<dbReference type="AlphaFoldDB" id="A0A7K1TIX3"/>
<gene>
    <name evidence="2" type="ORF">GO988_18660</name>
</gene>
<dbReference type="SUPFAM" id="SSF51126">
    <property type="entry name" value="Pectin lyase-like"/>
    <property type="match status" value="1"/>
</dbReference>
<evidence type="ECO:0000256" key="1">
    <source>
        <dbReference type="SAM" id="SignalP"/>
    </source>
</evidence>
<accession>A0A7K1TIX3</accession>
<evidence type="ECO:0000313" key="3">
    <source>
        <dbReference type="Proteomes" id="UP000441336"/>
    </source>
</evidence>
<proteinExistence type="predicted"/>
<reference evidence="2 3" key="1">
    <citation type="submission" date="2019-12" db="EMBL/GenBank/DDBJ databases">
        <title>Hymenobacter sp. HMF4947 Genome sequencing and assembly.</title>
        <authorList>
            <person name="Kang H."/>
            <person name="Cha I."/>
            <person name="Kim H."/>
            <person name="Joh K."/>
        </authorList>
    </citation>
    <scope>NUCLEOTIDE SEQUENCE [LARGE SCALE GENOMIC DNA]</scope>
    <source>
        <strain evidence="2 3">HMF4947</strain>
    </source>
</reference>
<dbReference type="InterPro" id="IPR011050">
    <property type="entry name" value="Pectin_lyase_fold/virulence"/>
</dbReference>
<evidence type="ECO:0008006" key="4">
    <source>
        <dbReference type="Google" id="ProtNLM"/>
    </source>
</evidence>
<comment type="caution">
    <text evidence="2">The sequence shown here is derived from an EMBL/GenBank/DDBJ whole genome shotgun (WGS) entry which is preliminary data.</text>
</comment>
<organism evidence="2 3">
    <name type="scientific">Hymenobacter ginkgonis</name>
    <dbReference type="NCBI Taxonomy" id="2682976"/>
    <lineage>
        <taxon>Bacteria</taxon>
        <taxon>Pseudomonadati</taxon>
        <taxon>Bacteroidota</taxon>
        <taxon>Cytophagia</taxon>
        <taxon>Cytophagales</taxon>
        <taxon>Hymenobacteraceae</taxon>
        <taxon>Hymenobacter</taxon>
    </lineage>
</organism>
<keyword evidence="1" id="KW-0732">Signal</keyword>
<name>A0A7K1TIX3_9BACT</name>
<sequence length="522" mass="56237">MIKNYLLPLLLFVSAVLSVSLPGCKPREEELQTSGALEFSTDTVKFDTVFTTLRTVTKRLWVYNRNPKAVNVDLISLDNPATSPYTLIINGDLKQTASGLYIRGKDSLLILVRAQLKDNGQNGTAKDYVLKENLNFRTNGQDQHVLLRSFGQNIYLHDNEALPCNAVWTNDRPHVLYNSVVVPAGCTLRIKPGTRIYAHAGAALIVEGTLLVNSPADFVAPSGSKNDTISATNANIVRFVGDRSAEAQYATAPGQWTGIVLDASSRGSVIRYAQIQNATFGVLLYNPKNQTPQPDVTIQNSVLRYISGANVGFAGAASGTGLPGAGVLGLSGKATLENTLFSDCYEYAVLGYGGGDYSLNYCTVANYPAASARDKASLTFTNVSALDSKVKNTTGLTLNVRNSIVWGSIEDEVFFENYDDYKATVSIRNSLLRSKLYAGPADMAATATTAAKPGLANPAYNNLFSDPKFVRLNTLSRNDYHLAATSPALASKTALPPLVPRDLLNLLRNPTAPDLGAYQTTK</sequence>
<keyword evidence="3" id="KW-1185">Reference proteome</keyword>
<dbReference type="EMBL" id="WQKZ01000004">
    <property type="protein sequence ID" value="MVN78357.1"/>
    <property type="molecule type" value="Genomic_DNA"/>
</dbReference>
<dbReference type="RefSeq" id="WP_157568331.1">
    <property type="nucleotide sequence ID" value="NZ_WQKZ01000004.1"/>
</dbReference>
<feature type="signal peptide" evidence="1">
    <location>
        <begin position="1"/>
        <end position="18"/>
    </location>
</feature>
<dbReference type="Proteomes" id="UP000441336">
    <property type="component" value="Unassembled WGS sequence"/>
</dbReference>
<protein>
    <recommendedName>
        <fullName evidence="4">Right-handed parallel beta-helix repeat-containing protein</fullName>
    </recommendedName>
</protein>
<evidence type="ECO:0000313" key="2">
    <source>
        <dbReference type="EMBL" id="MVN78357.1"/>
    </source>
</evidence>
<feature type="chain" id="PRO_5029544742" description="Right-handed parallel beta-helix repeat-containing protein" evidence="1">
    <location>
        <begin position="19"/>
        <end position="522"/>
    </location>
</feature>